<reference evidence="2" key="1">
    <citation type="submission" date="2017-11" db="EMBL/GenBank/DDBJ databases">
        <title>The draft genome sequence of Chromatocurvus sp. F02.</title>
        <authorList>
            <person name="Du Z.-J."/>
            <person name="Chang Y.-Q."/>
        </authorList>
    </citation>
    <scope>NUCLEOTIDE SEQUENCE [LARGE SCALE GENOMIC DNA]</scope>
    <source>
        <strain evidence="2">F02</strain>
    </source>
</reference>
<gene>
    <name evidence="1" type="ORF">CWI75_11550</name>
</gene>
<protein>
    <submittedName>
        <fullName evidence="1">Dehydratase</fullName>
    </submittedName>
</protein>
<name>A0A2N5Y1X5_9GAMM</name>
<sequence length="165" mass="19057">MSLKPYIRSRWFEDIPIGEFHVFGSHTFSELEAIEFGRRYSPEIYHTDPTGAWDTPYRGLVICGWHLTATWMKLMVGYMENFASGVQDGRRNGAGMGVEDLEWYLPVRPGHTITFTYEVTEKPERVVRNRWGIIRSRNEAFNQYGDRVMSFTIDILAERNPAGAG</sequence>
<evidence type="ECO:0000313" key="2">
    <source>
        <dbReference type="Proteomes" id="UP000234845"/>
    </source>
</evidence>
<dbReference type="InterPro" id="IPR029069">
    <property type="entry name" value="HotDog_dom_sf"/>
</dbReference>
<keyword evidence="2" id="KW-1185">Reference proteome</keyword>
<dbReference type="Proteomes" id="UP000234845">
    <property type="component" value="Unassembled WGS sequence"/>
</dbReference>
<dbReference type="AlphaFoldDB" id="A0A2N5Y1X5"/>
<comment type="caution">
    <text evidence="1">The sequence shown here is derived from an EMBL/GenBank/DDBJ whole genome shotgun (WGS) entry which is preliminary data.</text>
</comment>
<organism evidence="1 2">
    <name type="scientific">Kineobactrum sediminis</name>
    <dbReference type="NCBI Taxonomy" id="1905677"/>
    <lineage>
        <taxon>Bacteria</taxon>
        <taxon>Pseudomonadati</taxon>
        <taxon>Pseudomonadota</taxon>
        <taxon>Gammaproteobacteria</taxon>
        <taxon>Cellvibrionales</taxon>
        <taxon>Halieaceae</taxon>
        <taxon>Kineobactrum</taxon>
    </lineage>
</organism>
<evidence type="ECO:0000313" key="1">
    <source>
        <dbReference type="EMBL" id="PLW82390.1"/>
    </source>
</evidence>
<proteinExistence type="predicted"/>
<dbReference type="RefSeq" id="WP_101521642.1">
    <property type="nucleotide sequence ID" value="NZ_PKLZ01000008.1"/>
</dbReference>
<accession>A0A2N5Y1X5</accession>
<dbReference type="SUPFAM" id="SSF54637">
    <property type="entry name" value="Thioesterase/thiol ester dehydrase-isomerase"/>
    <property type="match status" value="1"/>
</dbReference>
<dbReference type="OrthoDB" id="9774179at2"/>
<dbReference type="EMBL" id="PKLZ01000008">
    <property type="protein sequence ID" value="PLW82390.1"/>
    <property type="molecule type" value="Genomic_DNA"/>
</dbReference>
<dbReference type="Gene3D" id="3.10.129.10">
    <property type="entry name" value="Hotdog Thioesterase"/>
    <property type="match status" value="1"/>
</dbReference>